<keyword evidence="2" id="KW-1185">Reference proteome</keyword>
<evidence type="ECO:0000313" key="1">
    <source>
        <dbReference type="EMBL" id="MBK5930597.1"/>
    </source>
</evidence>
<name>A0AAJ0UFP2_HALSE</name>
<evidence type="ECO:0008006" key="3">
    <source>
        <dbReference type="Google" id="ProtNLM"/>
    </source>
</evidence>
<reference evidence="1" key="2">
    <citation type="journal article" date="2020" name="Microorganisms">
        <title>Osmotic Adaptation and Compatible Solute Biosynthesis of Phototrophic Bacteria as Revealed from Genome Analyses.</title>
        <authorList>
            <person name="Imhoff J.F."/>
            <person name="Rahn T."/>
            <person name="Kunzel S."/>
            <person name="Keller A."/>
            <person name="Neulinger S.C."/>
        </authorList>
    </citation>
    <scope>NUCLEOTIDE SEQUENCE</scope>
    <source>
        <strain evidence="1">DSM 4395</strain>
    </source>
</reference>
<dbReference type="EMBL" id="NHSF01000054">
    <property type="protein sequence ID" value="MBK5930597.1"/>
    <property type="molecule type" value="Genomic_DNA"/>
</dbReference>
<comment type="caution">
    <text evidence="1">The sequence shown here is derived from an EMBL/GenBank/DDBJ whole genome shotgun (WGS) entry which is preliminary data.</text>
</comment>
<organism evidence="1 2">
    <name type="scientific">Halochromatium salexigens</name>
    <name type="common">Chromatium salexigens</name>
    <dbReference type="NCBI Taxonomy" id="49447"/>
    <lineage>
        <taxon>Bacteria</taxon>
        <taxon>Pseudomonadati</taxon>
        <taxon>Pseudomonadota</taxon>
        <taxon>Gammaproteobacteria</taxon>
        <taxon>Chromatiales</taxon>
        <taxon>Chromatiaceae</taxon>
        <taxon>Halochromatium</taxon>
    </lineage>
</organism>
<dbReference type="Proteomes" id="UP001296967">
    <property type="component" value="Unassembled WGS sequence"/>
</dbReference>
<dbReference type="Pfam" id="PF14907">
    <property type="entry name" value="NTP_transf_5"/>
    <property type="match status" value="1"/>
</dbReference>
<gene>
    <name evidence="1" type="ORF">CCR82_08695</name>
</gene>
<proteinExistence type="predicted"/>
<sequence length="393" mass="44937">MPTDAQITPNGIKRPKRRHARLPIPAGQHLLPLLSDPEHAHCMRLADWDDTLRLARQARVLGMLAHRLRTEQGSEEHWRAIPERVRGHLQAAINYSAYRAQLVRMELRDLERALPAELPVTLLKGAAYLLQDLPLTRGRAPNDVDLLVRRADLDRAEAALRNAGWQAEAKDAYDERYYREWSHELPPLRYPNHPLEVDLHHTITPVTSRTRADAGLLFADLRPIPGSRFFALGPADQIIHAVIHLFQDSELEGELRGLVDIDALLRTHLRSDDDWRALIARAHQHQASRLLWYALRYCRDWLKTPIPEDLAHRNEDLAFAPPPAMARAALDWIFTRISPPRLPETPPTLSQRLAAQAGLIRYHLRRMPPALLVRHLLHKSWVAVASSNTRNGQ</sequence>
<dbReference type="InterPro" id="IPR039498">
    <property type="entry name" value="NTP_transf_5"/>
</dbReference>
<evidence type="ECO:0000313" key="2">
    <source>
        <dbReference type="Proteomes" id="UP001296967"/>
    </source>
</evidence>
<reference evidence="1" key="1">
    <citation type="submission" date="2017-05" db="EMBL/GenBank/DDBJ databases">
        <authorList>
            <person name="Imhoff J.F."/>
            <person name="Rahn T."/>
            <person name="Kuenzel S."/>
            <person name="Neulinger S.C."/>
        </authorList>
    </citation>
    <scope>NUCLEOTIDE SEQUENCE</scope>
    <source>
        <strain evidence="1">DSM 4395</strain>
    </source>
</reference>
<accession>A0AAJ0UFP2</accession>
<dbReference type="AlphaFoldDB" id="A0AAJ0UFP2"/>
<protein>
    <recommendedName>
        <fullName evidence="3">Nucleotidyltransferase family protein</fullName>
    </recommendedName>
</protein>